<dbReference type="EMBL" id="PVNE01000013">
    <property type="protein sequence ID" value="PRX40484.1"/>
    <property type="molecule type" value="Genomic_DNA"/>
</dbReference>
<organism evidence="3 4">
    <name type="scientific">Planifilum fimeticola</name>
    <dbReference type="NCBI Taxonomy" id="201975"/>
    <lineage>
        <taxon>Bacteria</taxon>
        <taxon>Bacillati</taxon>
        <taxon>Bacillota</taxon>
        <taxon>Bacilli</taxon>
        <taxon>Bacillales</taxon>
        <taxon>Thermoactinomycetaceae</taxon>
        <taxon>Planifilum</taxon>
    </lineage>
</organism>
<evidence type="ECO:0000313" key="3">
    <source>
        <dbReference type="EMBL" id="PRX40484.1"/>
    </source>
</evidence>
<feature type="transmembrane region" description="Helical" evidence="2">
    <location>
        <begin position="13"/>
        <end position="35"/>
    </location>
</feature>
<feature type="region of interest" description="Disordered" evidence="1">
    <location>
        <begin position="41"/>
        <end position="62"/>
    </location>
</feature>
<evidence type="ECO:0000256" key="1">
    <source>
        <dbReference type="SAM" id="MobiDB-lite"/>
    </source>
</evidence>
<keyword evidence="4" id="KW-1185">Reference proteome</keyword>
<sequence length="62" mass="6884">MDGKGCVRLEAKLIFQFLLSVVVPVFAYLKAVLYLQYAEDRKEEGDSHPFPIGGLTKGGDRP</sequence>
<proteinExistence type="predicted"/>
<reference evidence="3 4" key="1">
    <citation type="submission" date="2018-03" db="EMBL/GenBank/DDBJ databases">
        <title>Genomic Encyclopedia of Archaeal and Bacterial Type Strains, Phase II (KMG-II): from individual species to whole genera.</title>
        <authorList>
            <person name="Goeker M."/>
        </authorList>
    </citation>
    <scope>NUCLEOTIDE SEQUENCE [LARGE SCALE GENOMIC DNA]</scope>
    <source>
        <strain evidence="3 4">DSM 44946</strain>
    </source>
</reference>
<protein>
    <submittedName>
        <fullName evidence="3">Uncharacterized protein</fullName>
    </submittedName>
</protein>
<keyword evidence="2" id="KW-1133">Transmembrane helix</keyword>
<name>A0A2T0LEH0_9BACL</name>
<evidence type="ECO:0000313" key="4">
    <source>
        <dbReference type="Proteomes" id="UP000237797"/>
    </source>
</evidence>
<evidence type="ECO:0000256" key="2">
    <source>
        <dbReference type="SAM" id="Phobius"/>
    </source>
</evidence>
<accession>A0A2T0LEH0</accession>
<keyword evidence="2" id="KW-0472">Membrane</keyword>
<dbReference type="Proteomes" id="UP000237797">
    <property type="component" value="Unassembled WGS sequence"/>
</dbReference>
<keyword evidence="2" id="KW-0812">Transmembrane</keyword>
<dbReference type="AlphaFoldDB" id="A0A2T0LEH0"/>
<comment type="caution">
    <text evidence="3">The sequence shown here is derived from an EMBL/GenBank/DDBJ whole genome shotgun (WGS) entry which is preliminary data.</text>
</comment>
<gene>
    <name evidence="3" type="ORF">CLV97_11371</name>
</gene>